<protein>
    <submittedName>
        <fullName evidence="6">Aliphatic sulfonate ABC transporter substrate-binding protein</fullName>
    </submittedName>
</protein>
<gene>
    <name evidence="6" type="ORF">H6H03_03040</name>
</gene>
<keyword evidence="4" id="KW-0732">Signal</keyword>
<name>A0ABR8K089_9NOSO</name>
<comment type="subcellular location">
    <subcellularLocation>
        <location evidence="1">Periplasm</location>
    </subcellularLocation>
</comment>
<dbReference type="PANTHER" id="PTHR30024:SF42">
    <property type="entry name" value="ALIPHATIC SULFONATES-BINDING PROTEIN-RELATED"/>
    <property type="match status" value="1"/>
</dbReference>
<sequence length="353" mass="38510">MVEISSKSRFKQFNYFLLFLVGGVFTLSTSLVSCKAPNTSEQAANASNSTKTSTKTKVLQMGYMTAGDLLKIKGVLEKRLAPLGIKVEWSKFAAGPQLLEAMNVGSVDFGFVGETPPIFAQASGVPFVYVASSKPGTGEGTAVVVDKDSPIKTIADLKGKGLAFQRATAQQYFVIKVLEEAGLKLSDIKHINLTPLETRAAFERKSVDAAVIGDPHLALFQKTGSIRVIRDGKGITTQGGYWLGSRNFVKDNPEVVKIILEEVNTIGKWAEANPREVATLISPEAKIDVPTLELVSKRRFYTLRPLSQEVLSGQQKIADLFYEQKFITKKINVREATLSSEEYTAVTPSEVKP</sequence>
<keyword evidence="7" id="KW-1185">Reference proteome</keyword>
<evidence type="ECO:0000313" key="7">
    <source>
        <dbReference type="Proteomes" id="UP000637383"/>
    </source>
</evidence>
<dbReference type="Pfam" id="PF09084">
    <property type="entry name" value="NMT1"/>
    <property type="match status" value="1"/>
</dbReference>
<dbReference type="RefSeq" id="WP_190953654.1">
    <property type="nucleotide sequence ID" value="NZ_JACJTU010000002.1"/>
</dbReference>
<dbReference type="Proteomes" id="UP000637383">
    <property type="component" value="Unassembled WGS sequence"/>
</dbReference>
<accession>A0ABR8K089</accession>
<dbReference type="InterPro" id="IPR010067">
    <property type="entry name" value="ABC_SsuA_sub-bd"/>
</dbReference>
<evidence type="ECO:0000256" key="2">
    <source>
        <dbReference type="ARBA" id="ARBA00010742"/>
    </source>
</evidence>
<comment type="caution">
    <text evidence="6">The sequence shown here is derived from an EMBL/GenBank/DDBJ whole genome shotgun (WGS) entry which is preliminary data.</text>
</comment>
<evidence type="ECO:0000256" key="4">
    <source>
        <dbReference type="ARBA" id="ARBA00022729"/>
    </source>
</evidence>
<comment type="similarity">
    <text evidence="2">Belongs to the bacterial solute-binding protein SsuA/TauA family.</text>
</comment>
<dbReference type="InterPro" id="IPR015168">
    <property type="entry name" value="SsuA/THI5"/>
</dbReference>
<dbReference type="EMBL" id="JACJTU010000002">
    <property type="protein sequence ID" value="MBD2732889.1"/>
    <property type="molecule type" value="Genomic_DNA"/>
</dbReference>
<keyword evidence="3" id="KW-0813">Transport</keyword>
<dbReference type="SMART" id="SM00062">
    <property type="entry name" value="PBPb"/>
    <property type="match status" value="1"/>
</dbReference>
<feature type="domain" description="Solute-binding protein family 3/N-terminal" evidence="5">
    <location>
        <begin position="58"/>
        <end position="273"/>
    </location>
</feature>
<dbReference type="PANTHER" id="PTHR30024">
    <property type="entry name" value="ALIPHATIC SULFONATES-BINDING PROTEIN-RELATED"/>
    <property type="match status" value="1"/>
</dbReference>
<evidence type="ECO:0000259" key="5">
    <source>
        <dbReference type="SMART" id="SM00062"/>
    </source>
</evidence>
<dbReference type="NCBIfam" id="TIGR01728">
    <property type="entry name" value="SsuA_fam"/>
    <property type="match status" value="1"/>
</dbReference>
<organism evidence="6 7">
    <name type="scientific">Nostoc paludosum FACHB-159</name>
    <dbReference type="NCBI Taxonomy" id="2692908"/>
    <lineage>
        <taxon>Bacteria</taxon>
        <taxon>Bacillati</taxon>
        <taxon>Cyanobacteriota</taxon>
        <taxon>Cyanophyceae</taxon>
        <taxon>Nostocales</taxon>
        <taxon>Nostocaceae</taxon>
        <taxon>Nostoc</taxon>
    </lineage>
</organism>
<evidence type="ECO:0000313" key="6">
    <source>
        <dbReference type="EMBL" id="MBD2732889.1"/>
    </source>
</evidence>
<evidence type="ECO:0000256" key="1">
    <source>
        <dbReference type="ARBA" id="ARBA00004418"/>
    </source>
</evidence>
<proteinExistence type="inferred from homology"/>
<evidence type="ECO:0000256" key="3">
    <source>
        <dbReference type="ARBA" id="ARBA00022448"/>
    </source>
</evidence>
<dbReference type="Gene3D" id="3.40.190.10">
    <property type="entry name" value="Periplasmic binding protein-like II"/>
    <property type="match status" value="2"/>
</dbReference>
<reference evidence="6 7" key="1">
    <citation type="journal article" date="2020" name="ISME J.">
        <title>Comparative genomics reveals insights into cyanobacterial evolution and habitat adaptation.</title>
        <authorList>
            <person name="Chen M.Y."/>
            <person name="Teng W.K."/>
            <person name="Zhao L."/>
            <person name="Hu C.X."/>
            <person name="Zhou Y.K."/>
            <person name="Han B.P."/>
            <person name="Song L.R."/>
            <person name="Shu W.S."/>
        </authorList>
    </citation>
    <scope>NUCLEOTIDE SEQUENCE [LARGE SCALE GENOMIC DNA]</scope>
    <source>
        <strain evidence="6 7">FACHB-159</strain>
    </source>
</reference>
<dbReference type="SUPFAM" id="SSF53850">
    <property type="entry name" value="Periplasmic binding protein-like II"/>
    <property type="match status" value="1"/>
</dbReference>
<dbReference type="PROSITE" id="PS51257">
    <property type="entry name" value="PROKAR_LIPOPROTEIN"/>
    <property type="match status" value="1"/>
</dbReference>
<dbReference type="InterPro" id="IPR001638">
    <property type="entry name" value="Solute-binding_3/MltF_N"/>
</dbReference>